<feature type="region of interest" description="Disordered" evidence="5">
    <location>
        <begin position="14"/>
        <end position="224"/>
    </location>
</feature>
<feature type="compositionally biased region" description="Polar residues" evidence="5">
    <location>
        <begin position="126"/>
        <end position="135"/>
    </location>
</feature>
<evidence type="ECO:0000256" key="1">
    <source>
        <dbReference type="ARBA" id="ARBA00022553"/>
    </source>
</evidence>
<feature type="compositionally biased region" description="Low complexity" evidence="5">
    <location>
        <begin position="136"/>
        <end position="165"/>
    </location>
</feature>
<dbReference type="SUPFAM" id="SSF52172">
    <property type="entry name" value="CheY-like"/>
    <property type="match status" value="1"/>
</dbReference>
<evidence type="ECO:0000256" key="4">
    <source>
        <dbReference type="PROSITE-ProRule" id="PRU00169"/>
    </source>
</evidence>
<evidence type="ECO:0000256" key="5">
    <source>
        <dbReference type="SAM" id="MobiDB-lite"/>
    </source>
</evidence>
<name>A0A9P9WIJ8_9PEZI</name>
<feature type="compositionally biased region" description="Basic and acidic residues" evidence="5">
    <location>
        <begin position="109"/>
        <end position="122"/>
    </location>
</feature>
<dbReference type="InterPro" id="IPR011006">
    <property type="entry name" value="CheY-like_superfamily"/>
</dbReference>
<dbReference type="Proteomes" id="UP000829685">
    <property type="component" value="Unassembled WGS sequence"/>
</dbReference>
<feature type="compositionally biased region" description="Polar residues" evidence="5">
    <location>
        <begin position="238"/>
        <end position="248"/>
    </location>
</feature>
<evidence type="ECO:0000313" key="8">
    <source>
        <dbReference type="Proteomes" id="UP000829685"/>
    </source>
</evidence>
<feature type="compositionally biased region" description="Basic and acidic residues" evidence="5">
    <location>
        <begin position="55"/>
        <end position="68"/>
    </location>
</feature>
<feature type="domain" description="Response regulatory" evidence="6">
    <location>
        <begin position="676"/>
        <end position="826"/>
    </location>
</feature>
<organism evidence="7 8">
    <name type="scientific">Neoarthrinium moseri</name>
    <dbReference type="NCBI Taxonomy" id="1658444"/>
    <lineage>
        <taxon>Eukaryota</taxon>
        <taxon>Fungi</taxon>
        <taxon>Dikarya</taxon>
        <taxon>Ascomycota</taxon>
        <taxon>Pezizomycotina</taxon>
        <taxon>Sordariomycetes</taxon>
        <taxon>Xylariomycetidae</taxon>
        <taxon>Amphisphaeriales</taxon>
        <taxon>Apiosporaceae</taxon>
        <taxon>Neoarthrinium</taxon>
    </lineage>
</organism>
<dbReference type="FunFam" id="3.40.50.2300:FF:000146">
    <property type="entry name" value="Putative two-component response regulator SSK1p"/>
    <property type="match status" value="1"/>
</dbReference>
<dbReference type="PROSITE" id="PS50110">
    <property type="entry name" value="RESPONSE_REGULATORY"/>
    <property type="match status" value="1"/>
</dbReference>
<dbReference type="PANTHER" id="PTHR45339:SF3">
    <property type="entry name" value="HISTIDINE KINASE"/>
    <property type="match status" value="1"/>
</dbReference>
<accession>A0A9P9WIJ8</accession>
<feature type="region of interest" description="Disordered" evidence="5">
    <location>
        <begin position="527"/>
        <end position="670"/>
    </location>
</feature>
<feature type="compositionally biased region" description="Pro residues" evidence="5">
    <location>
        <begin position="619"/>
        <end position="643"/>
    </location>
</feature>
<feature type="compositionally biased region" description="Polar residues" evidence="5">
    <location>
        <begin position="581"/>
        <end position="601"/>
    </location>
</feature>
<evidence type="ECO:0000313" key="7">
    <source>
        <dbReference type="EMBL" id="KAI1865171.1"/>
    </source>
</evidence>
<evidence type="ECO:0000256" key="2">
    <source>
        <dbReference type="ARBA" id="ARBA00023012"/>
    </source>
</evidence>
<protein>
    <recommendedName>
        <fullName evidence="6">Response regulatory domain-containing protein</fullName>
    </recommendedName>
</protein>
<dbReference type="Pfam" id="PF00072">
    <property type="entry name" value="Response_reg"/>
    <property type="match status" value="1"/>
</dbReference>
<comment type="caution">
    <text evidence="7">The sequence shown here is derived from an EMBL/GenBank/DDBJ whole genome shotgun (WGS) entry which is preliminary data.</text>
</comment>
<feature type="compositionally biased region" description="Polar residues" evidence="5">
    <location>
        <begin position="18"/>
        <end position="30"/>
    </location>
</feature>
<dbReference type="GO" id="GO:0000156">
    <property type="term" value="F:phosphorelay response regulator activity"/>
    <property type="evidence" value="ECO:0007669"/>
    <property type="project" value="UniProtKB-ARBA"/>
</dbReference>
<dbReference type="AlphaFoldDB" id="A0A9P9WIJ8"/>
<keyword evidence="8" id="KW-1185">Reference proteome</keyword>
<keyword evidence="1 4" id="KW-0597">Phosphoprotein</keyword>
<keyword evidence="2" id="KW-0902">Two-component regulatory system</keyword>
<feature type="compositionally biased region" description="Polar residues" evidence="5">
    <location>
        <begin position="557"/>
        <end position="566"/>
    </location>
</feature>
<feature type="compositionally biased region" description="Low complexity" evidence="5">
    <location>
        <begin position="184"/>
        <end position="213"/>
    </location>
</feature>
<dbReference type="SMART" id="SM00448">
    <property type="entry name" value="REC"/>
    <property type="match status" value="1"/>
</dbReference>
<dbReference type="EMBL" id="JAFIMR010000022">
    <property type="protein sequence ID" value="KAI1865171.1"/>
    <property type="molecule type" value="Genomic_DNA"/>
</dbReference>
<comment type="similarity">
    <text evidence="3">Belongs to the SSK1 family.</text>
</comment>
<proteinExistence type="inferred from homology"/>
<dbReference type="PANTHER" id="PTHR45339">
    <property type="entry name" value="HYBRID SIGNAL TRANSDUCTION HISTIDINE KINASE J"/>
    <property type="match status" value="1"/>
</dbReference>
<feature type="compositionally biased region" description="Low complexity" evidence="5">
    <location>
        <begin position="602"/>
        <end position="618"/>
    </location>
</feature>
<reference evidence="7" key="1">
    <citation type="submission" date="2021-03" db="EMBL/GenBank/DDBJ databases">
        <title>Revisited historic fungal species revealed as producer of novel bioactive compounds through whole genome sequencing and comparative genomics.</title>
        <authorList>
            <person name="Vignolle G.A."/>
            <person name="Hochenegger N."/>
            <person name="Mach R.L."/>
            <person name="Mach-Aigner A.R."/>
            <person name="Javad Rahimi M."/>
            <person name="Salim K.A."/>
            <person name="Chan C.M."/>
            <person name="Lim L.B.L."/>
            <person name="Cai F."/>
            <person name="Druzhinina I.S."/>
            <person name="U'Ren J.M."/>
            <person name="Derntl C."/>
        </authorList>
    </citation>
    <scope>NUCLEOTIDE SEQUENCE</scope>
    <source>
        <strain evidence="7">TUCIM 5799</strain>
    </source>
</reference>
<feature type="compositionally biased region" description="Low complexity" evidence="5">
    <location>
        <begin position="271"/>
        <end position="280"/>
    </location>
</feature>
<dbReference type="CDD" id="cd17546">
    <property type="entry name" value="REC_hyHK_CKI1_RcsC-like"/>
    <property type="match status" value="1"/>
</dbReference>
<feature type="region of interest" description="Disordered" evidence="5">
    <location>
        <begin position="236"/>
        <end position="292"/>
    </location>
</feature>
<sequence length="877" mass="92734">MGDLKALIKAKLLRRNSAAPSVASSKNSLKSGRPRSRSTSRYAASSINEAGDEADNNKENVRPDEGHGRKSPRQATANHAVKIRPSTRASAESASASSGSRAAASAGLRGKDDPYTDADTERLASISRSPTRFSQASPADDPAASGAGVAVAVDGAPDGPPAAAEVGGGGGGSDGVAGDETLAGSNSDSQHRNSSSTTSTTSSAAGASLASGNDLHPSGLANANPSTVPAINAALPSINENPTTSNPIASPDLSSAEPAAPDLAPAQSCTAPATPLDAAAPAPPAPSSASLVLRPSHTTHDEALGDSASLLATPISPTLVPAHLRSSPNALRPSISRRQSILPNQQRTLITTLLNSAHPHELNDPEQFVPISGNMVTRKIWVKRPGASATMITINEEDLVDDVRDMILRKYTNSLGRQFDAPDLTLRIVPKDQNSRQLQPDEPMGRTLDAYFPGGQTVDDALLIDVPNRRTTPKASPNPRFYDDHRPHESGTDYFPPYPPAPHTHHGNLVAAAPASLQFPPSMAILGNGQLPPLPSPGSTRRLGPSRPKIGRMHTASPASTVTTHAQHAPVPAPISIGTHVYSTRPQRSRTHSAASSDQSNHPQHTQHSQLSQLSQHSHPPPSAPPIPTPPAPERVATPPPRVASPRPTARPKKKRTVETPTLPPGMLNGSVPPINVLIVEDNIINLKLLEAFVKRLKVRWQTAMNGRDAVNKWRTGGFHLVLMDIQLPIMNGLEATREIRRIEKVNSIGVFSSSANSAPDEVQGEPDEQDKLPNTEMFKSPVIIVALTASSLQSDRHEALAAGCNDFLTKPVNFVWLERKVMEWGCMQALIDFDGWRKWKDYSQKAGEEDAAKKAAAAKAKAKKNRLSMTTAAAAA</sequence>
<dbReference type="Gene3D" id="3.40.50.2300">
    <property type="match status" value="1"/>
</dbReference>
<feature type="compositionally biased region" description="Low complexity" evidence="5">
    <location>
        <begin position="86"/>
        <end position="108"/>
    </location>
</feature>
<gene>
    <name evidence="7" type="ORF">JX265_008218</name>
</gene>
<feature type="compositionally biased region" description="Gly residues" evidence="5">
    <location>
        <begin position="166"/>
        <end position="175"/>
    </location>
</feature>
<dbReference type="InterPro" id="IPR001789">
    <property type="entry name" value="Sig_transdc_resp-reg_receiver"/>
</dbReference>
<evidence type="ECO:0000256" key="3">
    <source>
        <dbReference type="ARBA" id="ARBA00093463"/>
    </source>
</evidence>
<feature type="region of interest" description="Disordered" evidence="5">
    <location>
        <begin position="321"/>
        <end position="342"/>
    </location>
</feature>
<evidence type="ECO:0000259" key="6">
    <source>
        <dbReference type="PROSITE" id="PS50110"/>
    </source>
</evidence>
<feature type="modified residue" description="4-aspartylphosphate" evidence="4">
    <location>
        <position position="725"/>
    </location>
</feature>